<reference evidence="2" key="1">
    <citation type="submission" date="2023-06" db="EMBL/GenBank/DDBJ databases">
        <authorList>
            <person name="Delattre M."/>
        </authorList>
    </citation>
    <scope>NUCLEOTIDE SEQUENCE</scope>
    <source>
        <strain evidence="2">AF72</strain>
    </source>
</reference>
<dbReference type="AlphaFoldDB" id="A0AA36GA50"/>
<comment type="caution">
    <text evidence="2">The sequence shown here is derived from an EMBL/GenBank/DDBJ whole genome shotgun (WGS) entry which is preliminary data.</text>
</comment>
<evidence type="ECO:0000313" key="3">
    <source>
        <dbReference type="Proteomes" id="UP001177023"/>
    </source>
</evidence>
<feature type="non-terminal residue" evidence="2">
    <location>
        <position position="1"/>
    </location>
</feature>
<name>A0AA36GA50_9BILA</name>
<evidence type="ECO:0000256" key="1">
    <source>
        <dbReference type="SAM" id="MobiDB-lite"/>
    </source>
</evidence>
<gene>
    <name evidence="2" type="ORF">MSPICULIGERA_LOCUS21696</name>
</gene>
<keyword evidence="3" id="KW-1185">Reference proteome</keyword>
<protein>
    <submittedName>
        <fullName evidence="2">Uncharacterized protein</fullName>
    </submittedName>
</protein>
<dbReference type="EMBL" id="CATQJA010002665">
    <property type="protein sequence ID" value="CAJ0583624.1"/>
    <property type="molecule type" value="Genomic_DNA"/>
</dbReference>
<feature type="region of interest" description="Disordered" evidence="1">
    <location>
        <begin position="52"/>
        <end position="92"/>
    </location>
</feature>
<dbReference type="Proteomes" id="UP001177023">
    <property type="component" value="Unassembled WGS sequence"/>
</dbReference>
<proteinExistence type="predicted"/>
<organism evidence="2 3">
    <name type="scientific">Mesorhabditis spiculigera</name>
    <dbReference type="NCBI Taxonomy" id="96644"/>
    <lineage>
        <taxon>Eukaryota</taxon>
        <taxon>Metazoa</taxon>
        <taxon>Ecdysozoa</taxon>
        <taxon>Nematoda</taxon>
        <taxon>Chromadorea</taxon>
        <taxon>Rhabditida</taxon>
        <taxon>Rhabditina</taxon>
        <taxon>Rhabditomorpha</taxon>
        <taxon>Rhabditoidea</taxon>
        <taxon>Rhabditidae</taxon>
        <taxon>Mesorhabditinae</taxon>
        <taxon>Mesorhabditis</taxon>
    </lineage>
</organism>
<evidence type="ECO:0000313" key="2">
    <source>
        <dbReference type="EMBL" id="CAJ0583624.1"/>
    </source>
</evidence>
<accession>A0AA36GA50</accession>
<sequence length="196" mass="22065">MLQPTEVVTQVEANPTTGDRIPSFLKSVAPEGHVQWAQTHLIQLFGTFPDSSAATGDGKHGTSAKPMAPTRQRSHPPLRRLSCPNQNRDRPLPAELQNVFRTTSEQNLRIIHEHLATYNSLPIAGKSKMAVDLALEIMERLHAENLSPNYDQLFPEVMHQELGQVREALEFKDRIYLSIDIFKQFIGQLEVLASHI</sequence>